<dbReference type="Proteomes" id="UP001152795">
    <property type="component" value="Unassembled WGS sequence"/>
</dbReference>
<organism evidence="1 2">
    <name type="scientific">Paramuricea clavata</name>
    <name type="common">Red gorgonian</name>
    <name type="synonym">Violescent sea-whip</name>
    <dbReference type="NCBI Taxonomy" id="317549"/>
    <lineage>
        <taxon>Eukaryota</taxon>
        <taxon>Metazoa</taxon>
        <taxon>Cnidaria</taxon>
        <taxon>Anthozoa</taxon>
        <taxon>Octocorallia</taxon>
        <taxon>Malacalcyonacea</taxon>
        <taxon>Plexauridae</taxon>
        <taxon>Paramuricea</taxon>
    </lineage>
</organism>
<evidence type="ECO:0000313" key="1">
    <source>
        <dbReference type="EMBL" id="CAB3976862.1"/>
    </source>
</evidence>
<gene>
    <name evidence="1" type="ORF">PACLA_8A070231</name>
</gene>
<protein>
    <submittedName>
        <fullName evidence="1">Uncharacterized protein</fullName>
    </submittedName>
</protein>
<proteinExistence type="predicted"/>
<name>A0A6S7FG86_PARCT</name>
<evidence type="ECO:0000313" key="2">
    <source>
        <dbReference type="Proteomes" id="UP001152795"/>
    </source>
</evidence>
<dbReference type="AlphaFoldDB" id="A0A6S7FG86"/>
<comment type="caution">
    <text evidence="1">The sequence shown here is derived from an EMBL/GenBank/DDBJ whole genome shotgun (WGS) entry which is preliminary data.</text>
</comment>
<keyword evidence="2" id="KW-1185">Reference proteome</keyword>
<sequence length="255" mass="28434">MHENGNKYIEGGIKKWSLLRKHVFIVEKYCKKHFNGSIPPKHKLSDIINVALEDYTPEHKTGQTITQVKTTRANPAKNILEVQGISFPDTGINVNKCSSSTSHASANLAYRCAPSNKDEEQEQPSMVLKQSMLESNSMTMAPQVVIPNQLQTPYPSNMFHQPNLYYTHLYPHATEFPPPPEMCARNPHVNTYGSFRQCTESLGNVAQHQSTINCDESHISAEEDATNAALQLVSLSSSCNTGMLNDQQNCSNNNQ</sequence>
<dbReference type="EMBL" id="CACRXK020000017">
    <property type="protein sequence ID" value="CAB3976862.1"/>
    <property type="molecule type" value="Genomic_DNA"/>
</dbReference>
<accession>A0A6S7FG86</accession>
<reference evidence="1" key="1">
    <citation type="submission" date="2020-04" db="EMBL/GenBank/DDBJ databases">
        <authorList>
            <person name="Alioto T."/>
            <person name="Alioto T."/>
            <person name="Gomez Garrido J."/>
        </authorList>
    </citation>
    <scope>NUCLEOTIDE SEQUENCE</scope>
    <source>
        <strain evidence="1">A484AB</strain>
    </source>
</reference>